<evidence type="ECO:0000256" key="6">
    <source>
        <dbReference type="ARBA" id="ARBA00023136"/>
    </source>
</evidence>
<protein>
    <submittedName>
        <fullName evidence="9">Undecaprenyl-phosphate N-acetylglucosaminyl 1-phosphate transferase</fullName>
        <ecNumber evidence="9">2.7.8.-</ecNumber>
    </submittedName>
</protein>
<keyword evidence="5 8" id="KW-1133">Transmembrane helix</keyword>
<keyword evidence="3 9" id="KW-0808">Transferase</keyword>
<dbReference type="EMBL" id="CAKP01000017">
    <property type="protein sequence ID" value="CCC58014.1"/>
    <property type="molecule type" value="Genomic_DNA"/>
</dbReference>
<proteinExistence type="predicted"/>
<feature type="transmembrane region" description="Helical" evidence="8">
    <location>
        <begin position="6"/>
        <end position="22"/>
    </location>
</feature>
<dbReference type="InterPro" id="IPR000715">
    <property type="entry name" value="Glycosyl_transferase_4"/>
</dbReference>
<comment type="cofactor">
    <cofactor evidence="7">
        <name>Mg(2+)</name>
        <dbReference type="ChEBI" id="CHEBI:18420"/>
    </cofactor>
</comment>
<feature type="transmembrane region" description="Helical" evidence="8">
    <location>
        <begin position="67"/>
        <end position="83"/>
    </location>
</feature>
<dbReference type="GO" id="GO:0044038">
    <property type="term" value="P:cell wall macromolecule biosynthetic process"/>
    <property type="evidence" value="ECO:0007669"/>
    <property type="project" value="TreeGrafter"/>
</dbReference>
<feature type="transmembrane region" description="Helical" evidence="8">
    <location>
        <begin position="95"/>
        <end position="114"/>
    </location>
</feature>
<dbReference type="GO" id="GO:0005886">
    <property type="term" value="C:plasma membrane"/>
    <property type="evidence" value="ECO:0007669"/>
    <property type="project" value="UniProtKB-SubCell"/>
</dbReference>
<dbReference type="eggNOG" id="COG0472">
    <property type="taxonomic scope" value="Bacteria"/>
</dbReference>
<dbReference type="PANTHER" id="PTHR22926:SF3">
    <property type="entry name" value="UNDECAPRENYL-PHOSPHATE ALPHA-N-ACETYLGLUCOSAMINYL 1-PHOSPHATE TRANSFERASE"/>
    <property type="match status" value="1"/>
</dbReference>
<dbReference type="Proteomes" id="UP000007652">
    <property type="component" value="Unassembled WGS sequence"/>
</dbReference>
<organism evidence="9 10">
    <name type="scientific">Caloramator australicus RC3</name>
    <dbReference type="NCBI Taxonomy" id="857293"/>
    <lineage>
        <taxon>Bacteria</taxon>
        <taxon>Bacillati</taxon>
        <taxon>Bacillota</taxon>
        <taxon>Clostridia</taxon>
        <taxon>Eubacteriales</taxon>
        <taxon>Clostridiaceae</taxon>
        <taxon>Caloramator</taxon>
    </lineage>
</organism>
<feature type="binding site" evidence="7">
    <location>
        <position position="208"/>
    </location>
    <ligand>
        <name>Mg(2+)</name>
        <dbReference type="ChEBI" id="CHEBI:18420"/>
    </ligand>
</feature>
<dbReference type="GO" id="GO:0046872">
    <property type="term" value="F:metal ion binding"/>
    <property type="evidence" value="ECO:0007669"/>
    <property type="project" value="UniProtKB-KW"/>
</dbReference>
<feature type="transmembrane region" description="Helical" evidence="8">
    <location>
        <begin position="180"/>
        <end position="197"/>
    </location>
</feature>
<reference evidence="9 10" key="1">
    <citation type="journal article" date="2011" name="J. Bacteriol.">
        <title>Draft genome sequence of Caloramator australicus strain RC3T, a thermoanaerobe from the Great Artesian Basin of Australia.</title>
        <authorList>
            <person name="Ogg C.D."/>
            <person name="Patel B.K.C."/>
        </authorList>
    </citation>
    <scope>NUCLEOTIDE SEQUENCE [LARGE SCALE GENOMIC DNA]</scope>
    <source>
        <strain evidence="9 10">RC3</strain>
    </source>
</reference>
<dbReference type="CDD" id="cd06853">
    <property type="entry name" value="GT_WecA_like"/>
    <property type="match status" value="1"/>
</dbReference>
<evidence type="ECO:0000256" key="3">
    <source>
        <dbReference type="ARBA" id="ARBA00022679"/>
    </source>
</evidence>
<dbReference type="PROSITE" id="PS01348">
    <property type="entry name" value="MRAY_2"/>
    <property type="match status" value="1"/>
</dbReference>
<name>G0V4H4_9CLOT</name>
<evidence type="ECO:0000256" key="5">
    <source>
        <dbReference type="ARBA" id="ARBA00022989"/>
    </source>
</evidence>
<dbReference type="EC" id="2.7.8.-" evidence="9"/>
<keyword evidence="7" id="KW-0460">Magnesium</keyword>
<keyword evidence="7" id="KW-0479">Metal-binding</keyword>
<evidence type="ECO:0000256" key="4">
    <source>
        <dbReference type="ARBA" id="ARBA00022692"/>
    </source>
</evidence>
<feature type="transmembrane region" description="Helical" evidence="8">
    <location>
        <begin position="43"/>
        <end position="61"/>
    </location>
</feature>
<feature type="transmembrane region" description="Helical" evidence="8">
    <location>
        <begin position="233"/>
        <end position="254"/>
    </location>
</feature>
<keyword evidence="6 8" id="KW-0472">Membrane</keyword>
<dbReference type="STRING" id="857293.CAAU_0365"/>
<accession>G0V4H4</accession>
<evidence type="ECO:0000313" key="9">
    <source>
        <dbReference type="EMBL" id="CCC58014.1"/>
    </source>
</evidence>
<feature type="transmembrane region" description="Helical" evidence="8">
    <location>
        <begin position="156"/>
        <end position="174"/>
    </location>
</feature>
<evidence type="ECO:0000256" key="1">
    <source>
        <dbReference type="ARBA" id="ARBA00004651"/>
    </source>
</evidence>
<dbReference type="PANTHER" id="PTHR22926">
    <property type="entry name" value="PHOSPHO-N-ACETYLMURAMOYL-PENTAPEPTIDE-TRANSFERASE"/>
    <property type="match status" value="1"/>
</dbReference>
<feature type="transmembrane region" description="Helical" evidence="8">
    <location>
        <begin position="126"/>
        <end position="144"/>
    </location>
</feature>
<gene>
    <name evidence="9" type="ORF">CAAU_0365</name>
</gene>
<comment type="caution">
    <text evidence="9">The sequence shown here is derived from an EMBL/GenBank/DDBJ whole genome shotgun (WGS) entry which is preliminary data.</text>
</comment>
<dbReference type="InterPro" id="IPR018480">
    <property type="entry name" value="PNAcMuramoyl-5peptid_Trfase_CS"/>
</dbReference>
<sequence length="335" mass="36564">MIFLVSFVFSFILTPIVKRLAFKINAIDIPKDERRIHKKPIPRIGGLSILVSFIVSSYMFLIFDKNIIGIVVGAVVIFIGGFLDDLYNLKPKQKLLFQFIAALILIAFDVRVKYITIPFTKAGESLFIGNIGTFITLLWVVGITNAVNLIDGLDGLAAGVCFISSLSLFVVSLISGRSTAIVLTLILSGACLGFLPFNFNPASIFLGDCGAQLLGFLLSAISIQGAIKSAAAFAIAVPIIALGIPIYDTLFAMIRRKLNNRPISEADRGHLHHRLLDLGLNQRQVVFIMYFISFVFGVVSILAMLLTAKNSFALLIIIFAVTLSFAIEFGLLSKK</sequence>
<keyword evidence="10" id="KW-1185">Reference proteome</keyword>
<evidence type="ECO:0000313" key="10">
    <source>
        <dbReference type="Proteomes" id="UP000007652"/>
    </source>
</evidence>
<evidence type="ECO:0000256" key="7">
    <source>
        <dbReference type="PIRSR" id="PIRSR600715-1"/>
    </source>
</evidence>
<keyword evidence="4 8" id="KW-0812">Transmembrane</keyword>
<evidence type="ECO:0000256" key="8">
    <source>
        <dbReference type="SAM" id="Phobius"/>
    </source>
</evidence>
<dbReference type="AlphaFoldDB" id="G0V4H4"/>
<dbReference type="GO" id="GO:0009103">
    <property type="term" value="P:lipopolysaccharide biosynthetic process"/>
    <property type="evidence" value="ECO:0007669"/>
    <property type="project" value="TreeGrafter"/>
</dbReference>
<evidence type="ECO:0000256" key="2">
    <source>
        <dbReference type="ARBA" id="ARBA00022475"/>
    </source>
</evidence>
<dbReference type="GO" id="GO:0016780">
    <property type="term" value="F:phosphotransferase activity, for other substituted phosphate groups"/>
    <property type="evidence" value="ECO:0007669"/>
    <property type="project" value="InterPro"/>
</dbReference>
<feature type="transmembrane region" description="Helical" evidence="8">
    <location>
        <begin position="285"/>
        <end position="306"/>
    </location>
</feature>
<feature type="binding site" evidence="7">
    <location>
        <position position="148"/>
    </location>
    <ligand>
        <name>Mg(2+)</name>
        <dbReference type="ChEBI" id="CHEBI:18420"/>
    </ligand>
</feature>
<dbReference type="Pfam" id="PF00953">
    <property type="entry name" value="Glycos_transf_4"/>
    <property type="match status" value="1"/>
</dbReference>
<dbReference type="GO" id="GO:0071555">
    <property type="term" value="P:cell wall organization"/>
    <property type="evidence" value="ECO:0007669"/>
    <property type="project" value="TreeGrafter"/>
</dbReference>
<feature type="transmembrane region" description="Helical" evidence="8">
    <location>
        <begin position="204"/>
        <end position="227"/>
    </location>
</feature>
<keyword evidence="2" id="KW-1003">Cell membrane</keyword>
<feature type="transmembrane region" description="Helical" evidence="8">
    <location>
        <begin position="312"/>
        <end position="332"/>
    </location>
</feature>
<comment type="subcellular location">
    <subcellularLocation>
        <location evidence="1">Cell membrane</location>
        <topology evidence="1">Multi-pass membrane protein</topology>
    </subcellularLocation>
</comment>